<dbReference type="GO" id="GO:0016887">
    <property type="term" value="F:ATP hydrolysis activity"/>
    <property type="evidence" value="ECO:0007669"/>
    <property type="project" value="RHEA"/>
</dbReference>
<dbReference type="GO" id="GO:0042802">
    <property type="term" value="F:identical protein binding"/>
    <property type="evidence" value="ECO:0007669"/>
    <property type="project" value="EnsemblFungi"/>
</dbReference>
<keyword evidence="5 15" id="KW-0378">Hydrolase</keyword>
<evidence type="ECO:0000259" key="19">
    <source>
        <dbReference type="PROSITE" id="PS51194"/>
    </source>
</evidence>
<dbReference type="GO" id="GO:0000462">
    <property type="term" value="P:maturation of SSU-rRNA from tricistronic rRNA transcript (SSU-rRNA, 5.8S rRNA, LSU-rRNA)"/>
    <property type="evidence" value="ECO:0007669"/>
    <property type="project" value="EnsemblFungi"/>
</dbReference>
<dbReference type="PROSITE" id="PS51192">
    <property type="entry name" value="HELICASE_ATP_BIND_1"/>
    <property type="match status" value="1"/>
</dbReference>
<dbReference type="EMBL" id="AZGZ01000010">
    <property type="protein sequence ID" value="KZZ92712.1"/>
    <property type="molecule type" value="Genomic_DNA"/>
</dbReference>
<evidence type="ECO:0000256" key="13">
    <source>
        <dbReference type="ARBA" id="ARBA00047984"/>
    </source>
</evidence>
<comment type="catalytic activity">
    <reaction evidence="13 16">
        <text>ATP + H2O = ADP + phosphate + H(+)</text>
        <dbReference type="Rhea" id="RHEA:13065"/>
        <dbReference type="ChEBI" id="CHEBI:15377"/>
        <dbReference type="ChEBI" id="CHEBI:15378"/>
        <dbReference type="ChEBI" id="CHEBI:30616"/>
        <dbReference type="ChEBI" id="CHEBI:43474"/>
        <dbReference type="ChEBI" id="CHEBI:456216"/>
        <dbReference type="EC" id="3.6.4.13"/>
    </reaction>
</comment>
<dbReference type="InterPro" id="IPR000629">
    <property type="entry name" value="RNA-helicase_DEAD-box_CS"/>
</dbReference>
<evidence type="ECO:0000256" key="14">
    <source>
        <dbReference type="PROSITE-ProRule" id="PRU00552"/>
    </source>
</evidence>
<dbReference type="GO" id="GO:0003723">
    <property type="term" value="F:RNA binding"/>
    <property type="evidence" value="ECO:0007669"/>
    <property type="project" value="UniProtKB-UniRule"/>
</dbReference>
<protein>
    <recommendedName>
        <fullName evidence="16">ATP-dependent RNA helicase</fullName>
        <ecNumber evidence="16">3.6.4.13</ecNumber>
    </recommendedName>
</protein>
<dbReference type="PROSITE" id="PS51195">
    <property type="entry name" value="Q_MOTIF"/>
    <property type="match status" value="1"/>
</dbReference>
<feature type="domain" description="DEAD-box RNA helicase Q" evidence="20">
    <location>
        <begin position="117"/>
        <end position="145"/>
    </location>
</feature>
<dbReference type="CDD" id="cd17942">
    <property type="entry name" value="DEADc_DDX18"/>
    <property type="match status" value="1"/>
</dbReference>
<feature type="domain" description="Helicase C-terminal" evidence="19">
    <location>
        <begin position="338"/>
        <end position="508"/>
    </location>
</feature>
<sequence length="595" mass="67274">MSKADRAIKKDAELAARKRKRKHSKNATATATETETETEQHDDKTEIELKKKRKRKAEQEDSDKGEEENSDSQEEVEEEEQEQEETSKSTQNHESTHHQDDDTIANTALPTESREPQAFTELGLSDKTMQAIDEMGFKTMTEIQRRAIPPLLAGRDVLGAAKTGSGKTLGFLIPAIEMLSALRFKPRNGTGVIVVSPTRELALQIFGVARELMAHHSQTYGIVIGGANRRAEADKLVKGVNLLIATPGRLLDHLQNTQGFVFKNLKALVIDEADRILEVGFEDEMRQIVRILPSEERQTMLFSATQTTKVDDLARISLRPGPLYVNVDHRKEHSTVEGLEQGYVICEADKRFLLLFSFLKRNLKKKIIVFFSSCNCVKYHAELLNYIDLPVLELHGKQKQQKRTNTFFEFCNAKQGILICTDVAARGLDIPAVDWIVQFDPPDDPRDYIHRVGRTARGKDGKGRSLMFLQPHEVGFLTHLREARVPVVEFEFPASRIVNVQSQLEKLIGKNYYLNRSAKDGYRSYIQAYASHSLRSVFDVNKLDLVKVAKGFGFPVPPRIDIQLGAGLKGERKEGDGRRHYGAQPANKYKRRRGE</sequence>
<evidence type="ECO:0000256" key="7">
    <source>
        <dbReference type="ARBA" id="ARBA00022840"/>
    </source>
</evidence>
<gene>
    <name evidence="21" type="ORF">AAP_02793</name>
</gene>
<proteinExistence type="inferred from homology"/>
<dbReference type="SMART" id="SM00490">
    <property type="entry name" value="HELICc"/>
    <property type="match status" value="1"/>
</dbReference>
<evidence type="ECO:0000256" key="11">
    <source>
        <dbReference type="ARBA" id="ARBA00024357"/>
    </source>
</evidence>
<keyword evidence="2" id="KW-0690">Ribosome biogenesis</keyword>
<dbReference type="SMART" id="SM01178">
    <property type="entry name" value="DUF4217"/>
    <property type="match status" value="1"/>
</dbReference>
<evidence type="ECO:0000256" key="17">
    <source>
        <dbReference type="SAM" id="MobiDB-lite"/>
    </source>
</evidence>
<organism evidence="21 22">
    <name type="scientific">Ascosphaera apis ARSEF 7405</name>
    <dbReference type="NCBI Taxonomy" id="392613"/>
    <lineage>
        <taxon>Eukaryota</taxon>
        <taxon>Fungi</taxon>
        <taxon>Dikarya</taxon>
        <taxon>Ascomycota</taxon>
        <taxon>Pezizomycotina</taxon>
        <taxon>Eurotiomycetes</taxon>
        <taxon>Eurotiomycetidae</taxon>
        <taxon>Onygenales</taxon>
        <taxon>Ascosphaeraceae</taxon>
        <taxon>Ascosphaera</taxon>
    </lineage>
</organism>
<evidence type="ECO:0000256" key="12">
    <source>
        <dbReference type="ARBA" id="ARBA00024365"/>
    </source>
</evidence>
<dbReference type="GO" id="GO:0003724">
    <property type="term" value="F:RNA helicase activity"/>
    <property type="evidence" value="ECO:0007669"/>
    <property type="project" value="UniProtKB-EC"/>
</dbReference>
<dbReference type="GO" id="GO:1990417">
    <property type="term" value="P:snoRNA release from pre-rRNA"/>
    <property type="evidence" value="ECO:0007669"/>
    <property type="project" value="EnsemblFungi"/>
</dbReference>
<comment type="subcellular location">
    <subcellularLocation>
        <location evidence="1">Nucleus</location>
        <location evidence="1">Nucleolus</location>
    </subcellularLocation>
</comment>
<dbReference type="InterPro" id="IPR044773">
    <property type="entry name" value="DDX18/Has1_DEADc"/>
</dbReference>
<evidence type="ECO:0000259" key="20">
    <source>
        <dbReference type="PROSITE" id="PS51195"/>
    </source>
</evidence>
<evidence type="ECO:0000313" key="21">
    <source>
        <dbReference type="EMBL" id="KZZ92712.1"/>
    </source>
</evidence>
<evidence type="ECO:0000256" key="3">
    <source>
        <dbReference type="ARBA" id="ARBA00022552"/>
    </source>
</evidence>
<keyword evidence="7 15" id="KW-0067">ATP-binding</keyword>
<dbReference type="GO" id="GO:0005635">
    <property type="term" value="C:nuclear envelope"/>
    <property type="evidence" value="ECO:0007669"/>
    <property type="project" value="EnsemblFungi"/>
</dbReference>
<dbReference type="VEuPathDB" id="FungiDB:AAP_02793"/>
<evidence type="ECO:0000256" key="1">
    <source>
        <dbReference type="ARBA" id="ARBA00004604"/>
    </source>
</evidence>
<feature type="region of interest" description="Disordered" evidence="17">
    <location>
        <begin position="1"/>
        <end position="102"/>
    </location>
</feature>
<evidence type="ECO:0000256" key="10">
    <source>
        <dbReference type="ARBA" id="ARBA00024310"/>
    </source>
</evidence>
<accession>A0A167ZIN0</accession>
<evidence type="ECO:0000256" key="8">
    <source>
        <dbReference type="ARBA" id="ARBA00022884"/>
    </source>
</evidence>
<keyword evidence="3" id="KW-0698">rRNA processing</keyword>
<feature type="domain" description="Helicase ATP-binding" evidence="18">
    <location>
        <begin position="148"/>
        <end position="324"/>
    </location>
</feature>
<feature type="compositionally biased region" description="Acidic residues" evidence="17">
    <location>
        <begin position="60"/>
        <end position="84"/>
    </location>
</feature>
<dbReference type="GO" id="GO:0032040">
    <property type="term" value="C:small-subunit processome"/>
    <property type="evidence" value="ECO:0007669"/>
    <property type="project" value="EnsemblFungi"/>
</dbReference>
<evidence type="ECO:0000313" key="22">
    <source>
        <dbReference type="Proteomes" id="UP000242877"/>
    </source>
</evidence>
<name>A0A167ZIN0_9EURO</name>
<comment type="domain">
    <text evidence="16">The Q motif is unique to and characteristic of the DEAD box family of RNA helicases and controls ATP binding and hydrolysis.</text>
</comment>
<keyword evidence="9" id="KW-0539">Nucleus</keyword>
<comment type="function">
    <text evidence="10">ATP-dependent RNA helicase involved in 40S ribosomal subunit biogenesis. Required for the processing and cleavage of 35S pre-rRNA at sites A0, A1, and A2, leading to mature 18S rRNA.</text>
</comment>
<comment type="caution">
    <text evidence="21">The sequence shown here is derived from an EMBL/GenBank/DDBJ whole genome shotgun (WGS) entry which is preliminary data.</text>
</comment>
<evidence type="ECO:0000256" key="15">
    <source>
        <dbReference type="RuleBase" id="RU000492"/>
    </source>
</evidence>
<dbReference type="PROSITE" id="PS51194">
    <property type="entry name" value="HELICASE_CTER"/>
    <property type="match status" value="1"/>
</dbReference>
<dbReference type="Gene3D" id="3.40.50.300">
    <property type="entry name" value="P-loop containing nucleotide triphosphate hydrolases"/>
    <property type="match status" value="2"/>
</dbReference>
<evidence type="ECO:0000259" key="18">
    <source>
        <dbReference type="PROSITE" id="PS51192"/>
    </source>
</evidence>
<dbReference type="Pfam" id="PF13959">
    <property type="entry name" value="CTE_SPB4"/>
    <property type="match status" value="1"/>
</dbReference>
<dbReference type="PROSITE" id="PS00039">
    <property type="entry name" value="DEAD_ATP_HELICASE"/>
    <property type="match status" value="1"/>
</dbReference>
<dbReference type="FunFam" id="3.40.50.300:FF:000379">
    <property type="entry name" value="RNA helicase"/>
    <property type="match status" value="1"/>
</dbReference>
<evidence type="ECO:0000256" key="6">
    <source>
        <dbReference type="ARBA" id="ARBA00022806"/>
    </source>
</evidence>
<dbReference type="InterPro" id="IPR025313">
    <property type="entry name" value="SPB4-like_CTE"/>
</dbReference>
<dbReference type="PANTHER" id="PTHR24031">
    <property type="entry name" value="RNA HELICASE"/>
    <property type="match status" value="1"/>
</dbReference>
<dbReference type="GO" id="GO:0005524">
    <property type="term" value="F:ATP binding"/>
    <property type="evidence" value="ECO:0007669"/>
    <property type="project" value="UniProtKB-UniRule"/>
</dbReference>
<evidence type="ECO:0000256" key="2">
    <source>
        <dbReference type="ARBA" id="ARBA00022517"/>
    </source>
</evidence>
<dbReference type="GO" id="GO:0000463">
    <property type="term" value="P:maturation of LSU-rRNA from tricistronic rRNA transcript (SSU-rRNA, 5.8S rRNA, LSU-rRNA)"/>
    <property type="evidence" value="ECO:0007669"/>
    <property type="project" value="EnsemblFungi"/>
</dbReference>
<dbReference type="SUPFAM" id="SSF52540">
    <property type="entry name" value="P-loop containing nucleoside triphosphate hydrolases"/>
    <property type="match status" value="2"/>
</dbReference>
<evidence type="ECO:0000256" key="9">
    <source>
        <dbReference type="ARBA" id="ARBA00023242"/>
    </source>
</evidence>
<dbReference type="EC" id="3.6.4.13" evidence="16"/>
<feature type="region of interest" description="Disordered" evidence="17">
    <location>
        <begin position="571"/>
        <end position="595"/>
    </location>
</feature>
<dbReference type="AlphaFoldDB" id="A0A167ZIN0"/>
<evidence type="ECO:0000256" key="5">
    <source>
        <dbReference type="ARBA" id="ARBA00022801"/>
    </source>
</evidence>
<feature type="compositionally biased region" description="Basic and acidic residues" evidence="17">
    <location>
        <begin position="1"/>
        <end position="16"/>
    </location>
</feature>
<keyword evidence="22" id="KW-1185">Reference proteome</keyword>
<dbReference type="Pfam" id="PF00271">
    <property type="entry name" value="Helicase_C"/>
    <property type="match status" value="1"/>
</dbReference>
<evidence type="ECO:0000256" key="16">
    <source>
        <dbReference type="RuleBase" id="RU365068"/>
    </source>
</evidence>
<dbReference type="InterPro" id="IPR014001">
    <property type="entry name" value="Helicase_ATP-bd"/>
</dbReference>
<dbReference type="InterPro" id="IPR027417">
    <property type="entry name" value="P-loop_NTPase"/>
</dbReference>
<dbReference type="FunFam" id="3.40.50.300:FF:000460">
    <property type="entry name" value="RNA helicase"/>
    <property type="match status" value="1"/>
</dbReference>
<feature type="short sequence motif" description="Q motif" evidence="14">
    <location>
        <begin position="117"/>
        <end position="145"/>
    </location>
</feature>
<comment type="similarity">
    <text evidence="11">Belongs to the DEAD box helicase family. DDX18/HAS1 subfamily.</text>
</comment>
<keyword evidence="6 15" id="KW-0347">Helicase</keyword>
<dbReference type="SMART" id="SM00487">
    <property type="entry name" value="DEXDc"/>
    <property type="match status" value="1"/>
</dbReference>
<keyword evidence="4 15" id="KW-0547">Nucleotide-binding</keyword>
<dbReference type="InterPro" id="IPR001650">
    <property type="entry name" value="Helicase_C-like"/>
</dbReference>
<evidence type="ECO:0000256" key="4">
    <source>
        <dbReference type="ARBA" id="ARBA00022741"/>
    </source>
</evidence>
<keyword evidence="8 16" id="KW-0694">RNA-binding</keyword>
<dbReference type="InterPro" id="IPR011545">
    <property type="entry name" value="DEAD/DEAH_box_helicase_dom"/>
</dbReference>
<dbReference type="Proteomes" id="UP000242877">
    <property type="component" value="Unassembled WGS sequence"/>
</dbReference>
<dbReference type="CDD" id="cd18787">
    <property type="entry name" value="SF2_C_DEAD"/>
    <property type="match status" value="1"/>
</dbReference>
<dbReference type="OrthoDB" id="10259640at2759"/>
<feature type="region of interest" description="Disordered" evidence="17">
    <location>
        <begin position="107"/>
        <end position="126"/>
    </location>
</feature>
<comment type="function">
    <text evidence="16">RNA helicase.</text>
</comment>
<comment type="subunit">
    <text evidence="12">Associates in the nucleolus with the 60S and pre-60S ribosomal subunits.</text>
</comment>
<reference evidence="21 22" key="1">
    <citation type="journal article" date="2016" name="Genome Biol. Evol.">
        <title>Divergent and convergent evolution of fungal pathogenicity.</title>
        <authorList>
            <person name="Shang Y."/>
            <person name="Xiao G."/>
            <person name="Zheng P."/>
            <person name="Cen K."/>
            <person name="Zhan S."/>
            <person name="Wang C."/>
        </authorList>
    </citation>
    <scope>NUCLEOTIDE SEQUENCE [LARGE SCALE GENOMIC DNA]</scope>
    <source>
        <strain evidence="21 22">ARSEF 7405</strain>
    </source>
</reference>
<dbReference type="InterPro" id="IPR014014">
    <property type="entry name" value="RNA_helicase_DEAD_Q_motif"/>
</dbReference>
<dbReference type="GO" id="GO:0030687">
    <property type="term" value="C:preribosome, large subunit precursor"/>
    <property type="evidence" value="ECO:0007669"/>
    <property type="project" value="EnsemblFungi"/>
</dbReference>
<dbReference type="Pfam" id="PF00270">
    <property type="entry name" value="DEAD"/>
    <property type="match status" value="1"/>
</dbReference>
<feature type="compositionally biased region" description="Basic and acidic residues" evidence="17">
    <location>
        <begin position="38"/>
        <end position="49"/>
    </location>
</feature>